<organism evidence="5 6">
    <name type="scientific">Aurantiacibacter flavus</name>
    <dbReference type="NCBI Taxonomy" id="3145232"/>
    <lineage>
        <taxon>Bacteria</taxon>
        <taxon>Pseudomonadati</taxon>
        <taxon>Pseudomonadota</taxon>
        <taxon>Alphaproteobacteria</taxon>
        <taxon>Sphingomonadales</taxon>
        <taxon>Erythrobacteraceae</taxon>
        <taxon>Aurantiacibacter</taxon>
    </lineage>
</organism>
<dbReference type="Proteomes" id="UP001484535">
    <property type="component" value="Unassembled WGS sequence"/>
</dbReference>
<reference evidence="5 6" key="1">
    <citation type="submission" date="2024-05" db="EMBL/GenBank/DDBJ databases">
        <authorList>
            <person name="Park S."/>
        </authorList>
    </citation>
    <scope>NUCLEOTIDE SEQUENCE [LARGE SCALE GENOMIC DNA]</scope>
    <source>
        <strain evidence="5 6">DGU5</strain>
    </source>
</reference>
<evidence type="ECO:0000313" key="6">
    <source>
        <dbReference type="Proteomes" id="UP001484535"/>
    </source>
</evidence>
<dbReference type="PANTHER" id="PTHR28620">
    <property type="entry name" value="CENTROMERE PROTEIN V"/>
    <property type="match status" value="1"/>
</dbReference>
<protein>
    <submittedName>
        <fullName evidence="5">GFA family protein</fullName>
    </submittedName>
</protein>
<dbReference type="Gene3D" id="2.170.150.70">
    <property type="match status" value="1"/>
</dbReference>
<dbReference type="InterPro" id="IPR011057">
    <property type="entry name" value="Mss4-like_sf"/>
</dbReference>
<evidence type="ECO:0000256" key="1">
    <source>
        <dbReference type="ARBA" id="ARBA00005495"/>
    </source>
</evidence>
<accession>A0ABV0CTL6</accession>
<comment type="similarity">
    <text evidence="1">Belongs to the Gfa family.</text>
</comment>
<proteinExistence type="inferred from homology"/>
<evidence type="ECO:0000256" key="2">
    <source>
        <dbReference type="ARBA" id="ARBA00022723"/>
    </source>
</evidence>
<dbReference type="EMBL" id="JBDLBR010000001">
    <property type="protein sequence ID" value="MEN7536214.1"/>
    <property type="molecule type" value="Genomic_DNA"/>
</dbReference>
<evidence type="ECO:0000256" key="3">
    <source>
        <dbReference type="ARBA" id="ARBA00022833"/>
    </source>
</evidence>
<comment type="caution">
    <text evidence="5">The sequence shown here is derived from an EMBL/GenBank/DDBJ whole genome shotgun (WGS) entry which is preliminary data.</text>
</comment>
<dbReference type="InterPro" id="IPR052355">
    <property type="entry name" value="CENP-V-like"/>
</dbReference>
<dbReference type="PANTHER" id="PTHR28620:SF1">
    <property type="entry name" value="CENP-V_GFA DOMAIN-CONTAINING PROTEIN"/>
    <property type="match status" value="1"/>
</dbReference>
<sequence>MTMVRNARCHCGEVRFTVEFPDDTLRGSRCNCTICAMKGAVMVYVPREAVTVTQGEHSLACYSFNTGAAKHHFCKTCGIHCFHRPRSDPDLYAVNAATLEGVRPYEDFPEVSVNNGQQHQLDNEGVRLLAGTLRFTPSPDGKWPHEGW</sequence>
<evidence type="ECO:0000313" key="5">
    <source>
        <dbReference type="EMBL" id="MEN7536214.1"/>
    </source>
</evidence>
<keyword evidence="2" id="KW-0479">Metal-binding</keyword>
<feature type="domain" description="CENP-V/GFA" evidence="4">
    <location>
        <begin position="5"/>
        <end position="106"/>
    </location>
</feature>
<dbReference type="SUPFAM" id="SSF51316">
    <property type="entry name" value="Mss4-like"/>
    <property type="match status" value="1"/>
</dbReference>
<evidence type="ECO:0000259" key="4">
    <source>
        <dbReference type="PROSITE" id="PS51891"/>
    </source>
</evidence>
<keyword evidence="6" id="KW-1185">Reference proteome</keyword>
<dbReference type="InterPro" id="IPR006913">
    <property type="entry name" value="CENP-V/GFA"/>
</dbReference>
<dbReference type="RefSeq" id="WP_346783656.1">
    <property type="nucleotide sequence ID" value="NZ_JBDLBR010000001.1"/>
</dbReference>
<dbReference type="Pfam" id="PF04828">
    <property type="entry name" value="GFA"/>
    <property type="match status" value="1"/>
</dbReference>
<keyword evidence="3" id="KW-0862">Zinc</keyword>
<name>A0ABV0CTL6_9SPHN</name>
<dbReference type="PROSITE" id="PS51891">
    <property type="entry name" value="CENP_V_GFA"/>
    <property type="match status" value="1"/>
</dbReference>
<gene>
    <name evidence="5" type="ORF">ABDJ38_03400</name>
</gene>